<evidence type="ECO:0000256" key="3">
    <source>
        <dbReference type="ARBA" id="ARBA00022553"/>
    </source>
</evidence>
<dbReference type="OrthoDB" id="9777714at2"/>
<dbReference type="Pfam" id="PF00512">
    <property type="entry name" value="HisKA"/>
    <property type="match status" value="1"/>
</dbReference>
<dbReference type="InterPro" id="IPR003661">
    <property type="entry name" value="HisK_dim/P_dom"/>
</dbReference>
<evidence type="ECO:0000256" key="4">
    <source>
        <dbReference type="ARBA" id="ARBA00022679"/>
    </source>
</evidence>
<feature type="transmembrane region" description="Helical" evidence="9">
    <location>
        <begin position="274"/>
        <end position="293"/>
    </location>
</feature>
<protein>
    <recommendedName>
        <fullName evidence="2">histidine kinase</fullName>
        <ecNumber evidence="2">2.7.13.3</ecNumber>
    </recommendedName>
</protein>
<dbReference type="CDD" id="cd00082">
    <property type="entry name" value="HisKA"/>
    <property type="match status" value="1"/>
</dbReference>
<keyword evidence="4" id="KW-0808">Transferase</keyword>
<name>A0A1T4W100_9BACT</name>
<dbReference type="RefSeq" id="WP_078715635.1">
    <property type="nucleotide sequence ID" value="NZ_FUYC01000001.1"/>
</dbReference>
<dbReference type="InterPro" id="IPR036097">
    <property type="entry name" value="HisK_dim/P_sf"/>
</dbReference>
<dbReference type="SUPFAM" id="SSF55874">
    <property type="entry name" value="ATPase domain of HSP90 chaperone/DNA topoisomerase II/histidine kinase"/>
    <property type="match status" value="1"/>
</dbReference>
<dbReference type="PRINTS" id="PR00344">
    <property type="entry name" value="BCTRLSENSOR"/>
</dbReference>
<dbReference type="InterPro" id="IPR003594">
    <property type="entry name" value="HATPase_dom"/>
</dbReference>
<dbReference type="Pfam" id="PF02518">
    <property type="entry name" value="HATPase_c"/>
    <property type="match status" value="1"/>
</dbReference>
<keyword evidence="7" id="KW-0067">ATP-binding</keyword>
<accession>A0A1T4W100</accession>
<dbReference type="AlphaFoldDB" id="A0A1T4W100"/>
<sequence>MDARGYGILRWKFIGVIVCFSLIPVVALGSFINSRFSRTYEEKVTSNLRIMIENKRYAVDMFLQERIAQVRNLAYTHTLSEMGDQTFLSELFGTIRTGSASFIDLGVIGSDGRHVAYAGPYDLVGANYADEDWFHQVTLKGVYVSDVFMGFRNYPHFIIAVLRRDGDQSWILRATIDSEVFNRLVQSVQLGRRGDAYLVNGEGVLQTPSRFGPPALERCFLPVEGINELTILDLPSHERRELAGIVPLRTMDWKLVISEDPSEEMSPLLTVRSIALFLVLGGVVVIFAGAFLTTRSIVAKVERADREKAAADVNLMQSSKLAALGKMAAGVAHEVNNPLTLIREAAGWITDLLTDEDPECLKHFEEIEEAARDIDRHVERAKTVTHRMLGFARRMEPVQENVDVGALVEGTISFLANEAMHRNIIIQREYAPDLPLINTDATQVQQVVLNLLENAIDAVGRDGSIQVRTGTGSGEVSFSVSDTGPGIDPQLIHKIFDPFFSTKKVGEGTGLGLSITYGIVERLGGRINAESEPGRGATFTVHLPA</sequence>
<feature type="transmembrane region" description="Helical" evidence="9">
    <location>
        <begin position="12"/>
        <end position="32"/>
    </location>
</feature>
<dbReference type="Proteomes" id="UP000190027">
    <property type="component" value="Unassembled WGS sequence"/>
</dbReference>
<dbReference type="Gene3D" id="3.30.450.20">
    <property type="entry name" value="PAS domain"/>
    <property type="match status" value="1"/>
</dbReference>
<dbReference type="GO" id="GO:0005524">
    <property type="term" value="F:ATP binding"/>
    <property type="evidence" value="ECO:0007669"/>
    <property type="project" value="UniProtKB-KW"/>
</dbReference>
<evidence type="ECO:0000313" key="11">
    <source>
        <dbReference type="EMBL" id="SKA70920.1"/>
    </source>
</evidence>
<dbReference type="SMART" id="SM00388">
    <property type="entry name" value="HisKA"/>
    <property type="match status" value="1"/>
</dbReference>
<evidence type="ECO:0000256" key="1">
    <source>
        <dbReference type="ARBA" id="ARBA00000085"/>
    </source>
</evidence>
<evidence type="ECO:0000256" key="5">
    <source>
        <dbReference type="ARBA" id="ARBA00022741"/>
    </source>
</evidence>
<dbReference type="EMBL" id="FUYC01000001">
    <property type="protein sequence ID" value="SKA70920.1"/>
    <property type="molecule type" value="Genomic_DNA"/>
</dbReference>
<keyword evidence="9" id="KW-0472">Membrane</keyword>
<evidence type="ECO:0000256" key="6">
    <source>
        <dbReference type="ARBA" id="ARBA00022777"/>
    </source>
</evidence>
<evidence type="ECO:0000256" key="8">
    <source>
        <dbReference type="ARBA" id="ARBA00023012"/>
    </source>
</evidence>
<dbReference type="STRING" id="1121449.SAMN02745704_00035"/>
<dbReference type="PROSITE" id="PS50109">
    <property type="entry name" value="HIS_KIN"/>
    <property type="match status" value="1"/>
</dbReference>
<dbReference type="InterPro" id="IPR005467">
    <property type="entry name" value="His_kinase_dom"/>
</dbReference>
<comment type="catalytic activity">
    <reaction evidence="1">
        <text>ATP + protein L-histidine = ADP + protein N-phospho-L-histidine.</text>
        <dbReference type="EC" id="2.7.13.3"/>
    </reaction>
</comment>
<proteinExistence type="predicted"/>
<dbReference type="InterPro" id="IPR004358">
    <property type="entry name" value="Sig_transdc_His_kin-like_C"/>
</dbReference>
<evidence type="ECO:0000256" key="7">
    <source>
        <dbReference type="ARBA" id="ARBA00022840"/>
    </source>
</evidence>
<evidence type="ECO:0000256" key="9">
    <source>
        <dbReference type="SAM" id="Phobius"/>
    </source>
</evidence>
<dbReference type="InterPro" id="IPR036890">
    <property type="entry name" value="HATPase_C_sf"/>
</dbReference>
<keyword evidence="9" id="KW-0812">Transmembrane</keyword>
<dbReference type="GO" id="GO:0000155">
    <property type="term" value="F:phosphorelay sensor kinase activity"/>
    <property type="evidence" value="ECO:0007669"/>
    <property type="project" value="InterPro"/>
</dbReference>
<feature type="domain" description="Histidine kinase" evidence="10">
    <location>
        <begin position="330"/>
        <end position="545"/>
    </location>
</feature>
<dbReference type="SUPFAM" id="SSF47384">
    <property type="entry name" value="Homodimeric domain of signal transducing histidine kinase"/>
    <property type="match status" value="1"/>
</dbReference>
<gene>
    <name evidence="11" type="ORF">SAMN02745704_00035</name>
</gene>
<evidence type="ECO:0000256" key="2">
    <source>
        <dbReference type="ARBA" id="ARBA00012438"/>
    </source>
</evidence>
<keyword evidence="5" id="KW-0547">Nucleotide-binding</keyword>
<dbReference type="PANTHER" id="PTHR43065">
    <property type="entry name" value="SENSOR HISTIDINE KINASE"/>
    <property type="match status" value="1"/>
</dbReference>
<evidence type="ECO:0000259" key="10">
    <source>
        <dbReference type="PROSITE" id="PS50109"/>
    </source>
</evidence>
<dbReference type="Gene3D" id="1.10.287.130">
    <property type="match status" value="1"/>
</dbReference>
<keyword evidence="6 11" id="KW-0418">Kinase</keyword>
<organism evidence="11 12">
    <name type="scientific">Paucidesulfovibrio gracilis DSM 16080</name>
    <dbReference type="NCBI Taxonomy" id="1121449"/>
    <lineage>
        <taxon>Bacteria</taxon>
        <taxon>Pseudomonadati</taxon>
        <taxon>Thermodesulfobacteriota</taxon>
        <taxon>Desulfovibrionia</taxon>
        <taxon>Desulfovibrionales</taxon>
        <taxon>Desulfovibrionaceae</taxon>
        <taxon>Paucidesulfovibrio</taxon>
    </lineage>
</organism>
<keyword evidence="9" id="KW-1133">Transmembrane helix</keyword>
<dbReference type="SMART" id="SM00387">
    <property type="entry name" value="HATPase_c"/>
    <property type="match status" value="1"/>
</dbReference>
<dbReference type="PANTHER" id="PTHR43065:SF46">
    <property type="entry name" value="C4-DICARBOXYLATE TRANSPORT SENSOR PROTEIN DCTB"/>
    <property type="match status" value="1"/>
</dbReference>
<keyword evidence="12" id="KW-1185">Reference proteome</keyword>
<dbReference type="Gene3D" id="3.30.565.10">
    <property type="entry name" value="Histidine kinase-like ATPase, C-terminal domain"/>
    <property type="match status" value="1"/>
</dbReference>
<keyword evidence="8" id="KW-0902">Two-component regulatory system</keyword>
<keyword evidence="3" id="KW-0597">Phosphoprotein</keyword>
<evidence type="ECO:0000313" key="12">
    <source>
        <dbReference type="Proteomes" id="UP000190027"/>
    </source>
</evidence>
<dbReference type="EC" id="2.7.13.3" evidence="2"/>
<reference evidence="11 12" key="1">
    <citation type="submission" date="2017-02" db="EMBL/GenBank/DDBJ databases">
        <authorList>
            <person name="Peterson S.W."/>
        </authorList>
    </citation>
    <scope>NUCLEOTIDE SEQUENCE [LARGE SCALE GENOMIC DNA]</scope>
    <source>
        <strain evidence="11 12">DSM 16080</strain>
    </source>
</reference>